<protein>
    <submittedName>
        <fullName evidence="1">Cyclodehydratase</fullName>
    </submittedName>
</protein>
<organism evidence="1 2">
    <name type="scientific">Mycolicibacterium insubricum</name>
    <dbReference type="NCBI Taxonomy" id="444597"/>
    <lineage>
        <taxon>Bacteria</taxon>
        <taxon>Bacillati</taxon>
        <taxon>Actinomycetota</taxon>
        <taxon>Actinomycetes</taxon>
        <taxon>Mycobacteriales</taxon>
        <taxon>Mycobacteriaceae</taxon>
        <taxon>Mycolicibacterium</taxon>
    </lineage>
</organism>
<keyword evidence="2" id="KW-1185">Reference proteome</keyword>
<reference evidence="1 2" key="1">
    <citation type="submission" date="2016-12" db="EMBL/GenBank/DDBJ databases">
        <title>The new phylogeny of genus Mycobacterium.</title>
        <authorList>
            <person name="Tortoli E."/>
            <person name="Trovato A."/>
            <person name="Cirillo D.M."/>
        </authorList>
    </citation>
    <scope>NUCLEOTIDE SEQUENCE [LARGE SCALE GENOMIC DNA]</scope>
    <source>
        <strain evidence="1 2">DSM 45130</strain>
    </source>
</reference>
<dbReference type="Proteomes" id="UP000192801">
    <property type="component" value="Unassembled WGS sequence"/>
</dbReference>
<proteinExistence type="predicted"/>
<evidence type="ECO:0000313" key="1">
    <source>
        <dbReference type="EMBL" id="ORA70720.1"/>
    </source>
</evidence>
<comment type="caution">
    <text evidence="1">The sequence shown here is derived from an EMBL/GenBank/DDBJ whole genome shotgun (WGS) entry which is preliminary data.</text>
</comment>
<dbReference type="OrthoDB" id="4426339at2"/>
<name>A0A1X0DFW9_9MYCO</name>
<dbReference type="EMBL" id="MVHS01000019">
    <property type="protein sequence ID" value="ORA70720.1"/>
    <property type="molecule type" value="Genomic_DNA"/>
</dbReference>
<dbReference type="AlphaFoldDB" id="A0A1X0DFW9"/>
<dbReference type="STRING" id="444597.BST26_10320"/>
<sequence>MSATTYRLDPAMPILLRPDGSAQIGWDPRRAVRVSPAAGWTATALAAVLHRLAAGASAEQLAAEARPHLPPGADHAAIGALVDQLVAAEVAGTVENAPPRRTPNVRIHGDGPLAQLLYDGLRCADARLARSHAANIAVHPTGTDLVLLADTQVPDPRLARDLTRGGVAHLPVRVRDGRGLVGPLVIPGVTSCLTCADLHRTDRDAAWPVLAAQLRGRVGTADRATLLATAALALRQVHTVLAAVRGSSARAAAPATLSTTLEVDVDAGAIRARHWPRHPGCGC</sequence>
<accession>A0A1X0DFW9</accession>
<gene>
    <name evidence="1" type="ORF">BST26_10320</name>
</gene>
<evidence type="ECO:0000313" key="2">
    <source>
        <dbReference type="Proteomes" id="UP000192801"/>
    </source>
</evidence>
<dbReference type="RefSeq" id="WP_083030758.1">
    <property type="nucleotide sequence ID" value="NZ_AP022618.1"/>
</dbReference>
<dbReference type="Gene3D" id="3.40.50.720">
    <property type="entry name" value="NAD(P)-binding Rossmann-like Domain"/>
    <property type="match status" value="1"/>
</dbReference>